<sequence>MVTKHAVPDPPFKPHGGGDHTAFRPHGPSPVKRPTLNAIDTTLPPRRSPVARPLPLANSAPPSNGPRGGRRPDPLRPTYLKISHVEPPLRSACSFDTTRHGPMQLSPARERTRPVPPRNRLDTPPMGLKPTLSMTNMQSGQFAPLRHDRPPLDTPVSARFPHRHHPPELHFDIPLRSSLQSATTGSSSLEPASGTERSSILTNTSSITDLTPDTAEEPVGGMSVDDAIDMYLDGFSDDSSPSLELADSPEPPNFLESPEPPSRATESPSTPEEEPKPGRPPSPKDPESPEGPTGSSRLENQSHAEDYCSTGKPPPPPMEPKVTVPEVLSVGVPPPLSAATKLRDQYGFKKETTYVTLAQYNKWNEPYSRYVGYRRQKWVELLKDSGLEHKDTLTFPPRSGKVKRYIRKGIPPEYRGAAWFWYTGGHEHLQRNPGLYRKLVEQAVHSPMNDDKEHIERDLHRTFPDNIHYKPDSSSETTTGAAAGSSNLKYAPDAQETPIIQSLRRVLYAFSVHNPKIGYTQSLNFITGLLLLFLPEEKAFWILHIITSTYLPGTHEVSLEGANADLWILMVALKDALPPVYTKVASPTPTTPRSKPPAINTTTRLPDITLGLTNWLMSMFIGSLPLETTLRVWDILFYEGSRTFFRVALAIFRLSQRDILAVSDPMEIFQIVQTAPKKMIDASALADECFVRRFRFSQARIESLRAARRQAIREDKERVSFLACPGNFGADSDRRPSTSSNNNTQAGAWRTWKNHTFR</sequence>
<dbReference type="InterPro" id="IPR000195">
    <property type="entry name" value="Rab-GAP-TBC_dom"/>
</dbReference>
<dbReference type="VEuPathDB" id="FungiDB:CPC735_007700"/>
<feature type="region of interest" description="Disordered" evidence="1">
    <location>
        <begin position="466"/>
        <end position="485"/>
    </location>
</feature>
<dbReference type="GO" id="GO:0005096">
    <property type="term" value="F:GTPase activator activity"/>
    <property type="evidence" value="ECO:0007669"/>
    <property type="project" value="TreeGrafter"/>
</dbReference>
<feature type="compositionally biased region" description="Polar residues" evidence="1">
    <location>
        <begin position="474"/>
        <end position="485"/>
    </location>
</feature>
<dbReference type="Gene3D" id="1.10.8.270">
    <property type="entry name" value="putative rabgap domain of human tbc1 domain family member 14 like domains"/>
    <property type="match status" value="1"/>
</dbReference>
<feature type="region of interest" description="Disordered" evidence="1">
    <location>
        <begin position="1"/>
        <end position="322"/>
    </location>
</feature>
<feature type="compositionally biased region" description="Low complexity" evidence="1">
    <location>
        <begin position="177"/>
        <end position="189"/>
    </location>
</feature>
<gene>
    <name evidence="3" type="ORF">CPC735_007700</name>
</gene>
<feature type="compositionally biased region" description="Basic and acidic residues" evidence="1">
    <location>
        <begin position="273"/>
        <end position="287"/>
    </location>
</feature>
<evidence type="ECO:0000313" key="4">
    <source>
        <dbReference type="Proteomes" id="UP000009084"/>
    </source>
</evidence>
<dbReference type="SUPFAM" id="SSF47923">
    <property type="entry name" value="Ypt/Rab-GAP domain of gyp1p"/>
    <property type="match status" value="2"/>
</dbReference>
<dbReference type="InterPro" id="IPR050302">
    <property type="entry name" value="Rab_GAP_TBC_domain"/>
</dbReference>
<accession>C5PA35</accession>
<comment type="caution">
    <text evidence="3">The sequence shown here is derived from an EMBL/GenBank/DDBJ whole genome shotgun (WGS) entry which is preliminary data.</text>
</comment>
<dbReference type="Pfam" id="PF00566">
    <property type="entry name" value="RabGAP-TBC"/>
    <property type="match status" value="1"/>
</dbReference>
<dbReference type="AlphaFoldDB" id="C5PA35"/>
<dbReference type="PROSITE" id="PS50086">
    <property type="entry name" value="TBC_RABGAP"/>
    <property type="match status" value="1"/>
</dbReference>
<dbReference type="InterPro" id="IPR035969">
    <property type="entry name" value="Rab-GAP_TBC_sf"/>
</dbReference>
<dbReference type="Gene3D" id="1.10.472.80">
    <property type="entry name" value="Ypt/Rab-GAP domain of gyp1p, domain 3"/>
    <property type="match status" value="1"/>
</dbReference>
<dbReference type="OrthoDB" id="44736at2759"/>
<protein>
    <submittedName>
        <fullName evidence="3">TBC domain containing protein</fullName>
    </submittedName>
</protein>
<dbReference type="PANTHER" id="PTHR47219">
    <property type="entry name" value="RAB GTPASE-ACTIVATING PROTEIN 1-LIKE"/>
    <property type="match status" value="1"/>
</dbReference>
<evidence type="ECO:0000313" key="3">
    <source>
        <dbReference type="EMBL" id="EER26597.1"/>
    </source>
</evidence>
<feature type="compositionally biased region" description="Polar residues" evidence="1">
    <location>
        <begin position="132"/>
        <end position="141"/>
    </location>
</feature>
<dbReference type="EMBL" id="ACFW01000030">
    <property type="protein sequence ID" value="EER26597.1"/>
    <property type="molecule type" value="Genomic_DNA"/>
</dbReference>
<dbReference type="Proteomes" id="UP000009084">
    <property type="component" value="Unassembled WGS sequence"/>
</dbReference>
<evidence type="ECO:0000259" key="2">
    <source>
        <dbReference type="PROSITE" id="PS50086"/>
    </source>
</evidence>
<name>C5PA35_COCP7</name>
<evidence type="ECO:0000256" key="1">
    <source>
        <dbReference type="SAM" id="MobiDB-lite"/>
    </source>
</evidence>
<reference evidence="3 4" key="1">
    <citation type="journal article" date="2009" name="Genome Res.">
        <title>Comparative genomic analyses of the human fungal pathogens Coccidioides and their relatives.</title>
        <authorList>
            <person name="Sharpton T.J."/>
            <person name="Stajich J.E."/>
            <person name="Rounsley S.D."/>
            <person name="Gardner M.J."/>
            <person name="Wortman J.R."/>
            <person name="Jordar V.S."/>
            <person name="Maiti R."/>
            <person name="Kodira C.D."/>
            <person name="Neafsey D.E."/>
            <person name="Zeng Q."/>
            <person name="Hung C.-Y."/>
            <person name="McMahan C."/>
            <person name="Muszewska A."/>
            <person name="Grynberg M."/>
            <person name="Mandel M.A."/>
            <person name="Kellner E.M."/>
            <person name="Barker B.M."/>
            <person name="Galgiani J.N."/>
            <person name="Orbach M.J."/>
            <person name="Kirkland T.N."/>
            <person name="Cole G.T."/>
            <person name="Henn M.R."/>
            <person name="Birren B.W."/>
            <person name="Taylor J.W."/>
        </authorList>
    </citation>
    <scope>NUCLEOTIDE SEQUENCE [LARGE SCALE GENOMIC DNA]</scope>
    <source>
        <strain evidence="4">C735</strain>
    </source>
</reference>
<feature type="domain" description="Rab-GAP TBC" evidence="2">
    <location>
        <begin position="409"/>
        <end position="640"/>
    </location>
</feature>
<feature type="compositionally biased region" description="Polar residues" evidence="1">
    <location>
        <begin position="195"/>
        <end position="211"/>
    </location>
</feature>
<feature type="region of interest" description="Disordered" evidence="1">
    <location>
        <begin position="730"/>
        <end position="758"/>
    </location>
</feature>
<feature type="compositionally biased region" description="Polar residues" evidence="1">
    <location>
        <begin position="737"/>
        <end position="746"/>
    </location>
</feature>
<organism evidence="3 4">
    <name type="scientific">Coccidioides posadasii (strain C735)</name>
    <name type="common">Valley fever fungus</name>
    <dbReference type="NCBI Taxonomy" id="222929"/>
    <lineage>
        <taxon>Eukaryota</taxon>
        <taxon>Fungi</taxon>
        <taxon>Dikarya</taxon>
        <taxon>Ascomycota</taxon>
        <taxon>Pezizomycotina</taxon>
        <taxon>Eurotiomycetes</taxon>
        <taxon>Eurotiomycetidae</taxon>
        <taxon>Onygenales</taxon>
        <taxon>Onygenaceae</taxon>
        <taxon>Coccidioides</taxon>
    </lineage>
</organism>
<dbReference type="HOGENOM" id="CLU_005350_3_1_1"/>
<proteinExistence type="predicted"/>
<dbReference type="GO" id="GO:0031267">
    <property type="term" value="F:small GTPase binding"/>
    <property type="evidence" value="ECO:0007669"/>
    <property type="project" value="TreeGrafter"/>
</dbReference>
<dbReference type="PANTHER" id="PTHR47219:SF20">
    <property type="entry name" value="TBC1 DOMAIN FAMILY MEMBER 2B"/>
    <property type="match status" value="1"/>
</dbReference>
<dbReference type="SMART" id="SM00164">
    <property type="entry name" value="TBC"/>
    <property type="match status" value="1"/>
</dbReference>